<organism evidence="5 6">
    <name type="scientific">Myxozyma melibiosi</name>
    <dbReference type="NCBI Taxonomy" id="54550"/>
    <lineage>
        <taxon>Eukaryota</taxon>
        <taxon>Fungi</taxon>
        <taxon>Dikarya</taxon>
        <taxon>Ascomycota</taxon>
        <taxon>Saccharomycotina</taxon>
        <taxon>Lipomycetes</taxon>
        <taxon>Lipomycetales</taxon>
        <taxon>Lipomycetaceae</taxon>
        <taxon>Myxozyma</taxon>
    </lineage>
</organism>
<dbReference type="Gene3D" id="3.30.710.10">
    <property type="entry name" value="Potassium Channel Kv1.1, Chain A"/>
    <property type="match status" value="1"/>
</dbReference>
<protein>
    <submittedName>
        <fullName evidence="5">Kelch repeat protein TeaB</fullName>
    </submittedName>
</protein>
<evidence type="ECO:0000256" key="1">
    <source>
        <dbReference type="ARBA" id="ARBA00022441"/>
    </source>
</evidence>
<dbReference type="PANTHER" id="PTHR46093">
    <property type="entry name" value="ACYL-COA-BINDING DOMAIN-CONTAINING PROTEIN 5"/>
    <property type="match status" value="1"/>
</dbReference>
<gene>
    <name evidence="5" type="ORF">BZA70DRAFT_309377</name>
</gene>
<evidence type="ECO:0000259" key="4">
    <source>
        <dbReference type="PROSITE" id="PS50097"/>
    </source>
</evidence>
<dbReference type="GeneID" id="90040396"/>
<dbReference type="SUPFAM" id="SSF54695">
    <property type="entry name" value="POZ domain"/>
    <property type="match status" value="1"/>
</dbReference>
<accession>A0ABR1F9N0</accession>
<dbReference type="InterPro" id="IPR015915">
    <property type="entry name" value="Kelch-typ_b-propeller"/>
</dbReference>
<dbReference type="Pfam" id="PF00651">
    <property type="entry name" value="BTB"/>
    <property type="match status" value="1"/>
</dbReference>
<dbReference type="RefSeq" id="XP_064769563.1">
    <property type="nucleotide sequence ID" value="XM_064914884.1"/>
</dbReference>
<dbReference type="Pfam" id="PF24681">
    <property type="entry name" value="Kelch_KLHDC2_KLHL20_DRC7"/>
    <property type="match status" value="1"/>
</dbReference>
<feature type="region of interest" description="Disordered" evidence="3">
    <location>
        <begin position="613"/>
        <end position="641"/>
    </location>
</feature>
<dbReference type="PROSITE" id="PS50097">
    <property type="entry name" value="BTB"/>
    <property type="match status" value="1"/>
</dbReference>
<evidence type="ECO:0000256" key="2">
    <source>
        <dbReference type="ARBA" id="ARBA00022737"/>
    </source>
</evidence>
<keyword evidence="1" id="KW-0880">Kelch repeat</keyword>
<dbReference type="InterPro" id="IPR011333">
    <property type="entry name" value="SKP1/BTB/POZ_sf"/>
</dbReference>
<name>A0ABR1F9N0_9ASCO</name>
<evidence type="ECO:0000256" key="3">
    <source>
        <dbReference type="SAM" id="MobiDB-lite"/>
    </source>
</evidence>
<dbReference type="Gene3D" id="2.120.10.80">
    <property type="entry name" value="Kelch-type beta propeller"/>
    <property type="match status" value="1"/>
</dbReference>
<feature type="region of interest" description="Disordered" evidence="3">
    <location>
        <begin position="12"/>
        <end position="39"/>
    </location>
</feature>
<dbReference type="EMBL" id="JBBJBU010000002">
    <property type="protein sequence ID" value="KAK7206530.1"/>
    <property type="molecule type" value="Genomic_DNA"/>
</dbReference>
<dbReference type="InterPro" id="IPR000210">
    <property type="entry name" value="BTB/POZ_dom"/>
</dbReference>
<proteinExistence type="predicted"/>
<feature type="compositionally biased region" description="Acidic residues" evidence="3">
    <location>
        <begin position="628"/>
        <end position="641"/>
    </location>
</feature>
<comment type="caution">
    <text evidence="5">The sequence shown here is derived from an EMBL/GenBank/DDBJ whole genome shotgun (WGS) entry which is preliminary data.</text>
</comment>
<dbReference type="CDD" id="cd14733">
    <property type="entry name" value="BACK"/>
    <property type="match status" value="1"/>
</dbReference>
<feature type="domain" description="BTB" evidence="4">
    <location>
        <begin position="427"/>
        <end position="498"/>
    </location>
</feature>
<dbReference type="PANTHER" id="PTHR46093:SF18">
    <property type="entry name" value="FIBRONECTIN TYPE-III DOMAIN-CONTAINING PROTEIN"/>
    <property type="match status" value="1"/>
</dbReference>
<evidence type="ECO:0000313" key="6">
    <source>
        <dbReference type="Proteomes" id="UP001498771"/>
    </source>
</evidence>
<dbReference type="Proteomes" id="UP001498771">
    <property type="component" value="Unassembled WGS sequence"/>
</dbReference>
<dbReference type="SUPFAM" id="SSF117281">
    <property type="entry name" value="Kelch motif"/>
    <property type="match status" value="1"/>
</dbReference>
<keyword evidence="6" id="KW-1185">Reference proteome</keyword>
<reference evidence="5 6" key="1">
    <citation type="submission" date="2024-03" db="EMBL/GenBank/DDBJ databases">
        <title>Genome-scale model development and genomic sequencing of the oleaginous clade Lipomyces.</title>
        <authorList>
            <consortium name="Lawrence Berkeley National Laboratory"/>
            <person name="Czajka J.J."/>
            <person name="Han Y."/>
            <person name="Kim J."/>
            <person name="Mondo S.J."/>
            <person name="Hofstad B.A."/>
            <person name="Robles A."/>
            <person name="Haridas S."/>
            <person name="Riley R."/>
            <person name="LaButti K."/>
            <person name="Pangilinan J."/>
            <person name="Andreopoulos W."/>
            <person name="Lipzen A."/>
            <person name="Yan J."/>
            <person name="Wang M."/>
            <person name="Ng V."/>
            <person name="Grigoriev I.V."/>
            <person name="Spatafora J.W."/>
            <person name="Magnuson J.K."/>
            <person name="Baker S.E."/>
            <person name="Pomraning K.R."/>
        </authorList>
    </citation>
    <scope>NUCLEOTIDE SEQUENCE [LARGE SCALE GENOMIC DNA]</scope>
    <source>
        <strain evidence="5 6">Phaff 52-87</strain>
    </source>
</reference>
<keyword evidence="2" id="KW-0677">Repeat</keyword>
<sequence>MAEPVSPVFQFAAISGPPPDAEPILTPAEQRSSAAPKPPQILDVRPSPLFPLSLANASVELCPDDGKIFVFGGFDVMDTQELFNEVIIIDVETLESSHVTEPAGEVPSRRHGHTATYWKDGKLIVFGGEDESGRLLNDLYVYDLRSSSWTQPVTYGNPPYQRSRHAACLSECRTRLYFSGGSRHGSVLGDIFCLDLTTMTWSDSRSFVPRYDHTATVFCGKLWIFGGLTQDMDRPSDIVWFDLNSAAIASLVFPATEVSADSSPAMAGPHIRRSTPNPEKRVGTHFYAFLGSVVVDFTTAGPAAITNTGTSISCFDMAEMRWRTLADSSIDLLAGANWSYVAFSGTTAYLLGCKNGTDNSNMIQHILPIDLKYFGVSSKPSIRSFENVLVINDSKGNLALPPNSLNADMAALLADQQSADFKITAIQDKAITSNGDNTLSDSILVHSVILASRWPHFKRLLNSRMSEYHLKRMHIPERFSNVYALIYYLYTDTLPPETSINTVAGVLVLSNLYSLPRLRDLCFGRIQDNFTIDSAAFIWECARTAREDVLRTSAARFCMRHWGRVVRSPSFKELSKQFMIELCEEIDLESQVVTPRWKGAANERNGFVFKGRESISRSSSQPNIYDGAFDEDDEEEDTVMA</sequence>
<evidence type="ECO:0000313" key="5">
    <source>
        <dbReference type="EMBL" id="KAK7206530.1"/>
    </source>
</evidence>